<comment type="subcellular location">
    <subcellularLocation>
        <location evidence="1">Cell membrane</location>
        <topology evidence="1">Multi-pass membrane protein</topology>
    </subcellularLocation>
</comment>
<name>A0A414ASC8_9FIRM</name>
<feature type="transmembrane region" description="Helical" evidence="7">
    <location>
        <begin position="337"/>
        <end position="355"/>
    </location>
</feature>
<dbReference type="PANTHER" id="PTHR30294">
    <property type="entry name" value="MEMBRANE COMPONENT OF ABC TRANSPORTER YHHJ-RELATED"/>
    <property type="match status" value="1"/>
</dbReference>
<dbReference type="GO" id="GO:0005886">
    <property type="term" value="C:plasma membrane"/>
    <property type="evidence" value="ECO:0007669"/>
    <property type="project" value="UniProtKB-SubCell"/>
</dbReference>
<dbReference type="EMBL" id="QSHZ01000023">
    <property type="protein sequence ID" value="RHC54357.1"/>
    <property type="molecule type" value="Genomic_DNA"/>
</dbReference>
<evidence type="ECO:0000256" key="6">
    <source>
        <dbReference type="SAM" id="MobiDB-lite"/>
    </source>
</evidence>
<sequence length="382" mass="41419">MKQAGSLASSMKKRYITIPMLILLLAPTILSLLMGAEFVHLPFQKVPTIIVNHDHSETVQSLIQMISDNRTFDVIACTDEEDDLKEAFYYNKALAGIVIPEHFSEDLLNGREAKIMIFNDGALSTVASGMRGTIAEALGTIKSGYMLKLAEGKGIPPQAAMNLIAPMGYVTKAISNPSKNVAYMMMEGILLTIVQIGAGCVGACVCERRSFGRLMKKAGFITGIACVSALGCIVTQTLCFGFPYKSSPWAGILMTVFTCFGITLFGILQNLSTGGNCEEAVQKCSIISFTMLLAGYTFPVISMPWPCKFLTWFMPNTHYIVPFRDMALVERSFLSEAHHVLWLMGFCAVMVLAVAKKFRDAGAEPGKTPADSPLTESGVAGI</sequence>
<feature type="transmembrane region" description="Helical" evidence="7">
    <location>
        <begin position="249"/>
        <end position="268"/>
    </location>
</feature>
<dbReference type="Pfam" id="PF12698">
    <property type="entry name" value="ABC2_membrane_3"/>
    <property type="match status" value="1"/>
</dbReference>
<protein>
    <submittedName>
        <fullName evidence="9">ABC transporter permease</fullName>
    </submittedName>
</protein>
<feature type="transmembrane region" description="Helical" evidence="7">
    <location>
        <begin position="280"/>
        <end position="305"/>
    </location>
</feature>
<dbReference type="InterPro" id="IPR051449">
    <property type="entry name" value="ABC-2_transporter_component"/>
</dbReference>
<reference evidence="9 10" key="1">
    <citation type="submission" date="2018-08" db="EMBL/GenBank/DDBJ databases">
        <title>A genome reference for cultivated species of the human gut microbiota.</title>
        <authorList>
            <person name="Zou Y."/>
            <person name="Xue W."/>
            <person name="Luo G."/>
        </authorList>
    </citation>
    <scope>NUCLEOTIDE SEQUENCE [LARGE SCALE GENOMIC DNA]</scope>
    <source>
        <strain evidence="9 10">AM35-14</strain>
    </source>
</reference>
<evidence type="ECO:0000256" key="1">
    <source>
        <dbReference type="ARBA" id="ARBA00004651"/>
    </source>
</evidence>
<evidence type="ECO:0000256" key="7">
    <source>
        <dbReference type="SAM" id="Phobius"/>
    </source>
</evidence>
<evidence type="ECO:0000259" key="8">
    <source>
        <dbReference type="Pfam" id="PF12698"/>
    </source>
</evidence>
<dbReference type="RefSeq" id="WP_119205473.1">
    <property type="nucleotide sequence ID" value="NZ_JAWEXQ010000020.1"/>
</dbReference>
<feature type="transmembrane region" description="Helical" evidence="7">
    <location>
        <begin position="218"/>
        <end position="243"/>
    </location>
</feature>
<feature type="transmembrane region" description="Helical" evidence="7">
    <location>
        <begin position="181"/>
        <end position="206"/>
    </location>
</feature>
<evidence type="ECO:0000256" key="5">
    <source>
        <dbReference type="ARBA" id="ARBA00023136"/>
    </source>
</evidence>
<evidence type="ECO:0000256" key="2">
    <source>
        <dbReference type="ARBA" id="ARBA00022475"/>
    </source>
</evidence>
<gene>
    <name evidence="9" type="ORF">DW839_20360</name>
</gene>
<dbReference type="Proteomes" id="UP000283975">
    <property type="component" value="Unassembled WGS sequence"/>
</dbReference>
<dbReference type="Gene3D" id="3.40.1710.10">
    <property type="entry name" value="abc type-2 transporter like domain"/>
    <property type="match status" value="1"/>
</dbReference>
<evidence type="ECO:0000313" key="9">
    <source>
        <dbReference type="EMBL" id="RHC54357.1"/>
    </source>
</evidence>
<dbReference type="GO" id="GO:0140359">
    <property type="term" value="F:ABC-type transporter activity"/>
    <property type="evidence" value="ECO:0007669"/>
    <property type="project" value="InterPro"/>
</dbReference>
<dbReference type="PANTHER" id="PTHR30294:SF29">
    <property type="entry name" value="MULTIDRUG ABC TRANSPORTER PERMEASE YBHS-RELATED"/>
    <property type="match status" value="1"/>
</dbReference>
<accession>A0A414ASC8</accession>
<evidence type="ECO:0000313" key="10">
    <source>
        <dbReference type="Proteomes" id="UP000283975"/>
    </source>
</evidence>
<keyword evidence="3 7" id="KW-0812">Transmembrane</keyword>
<evidence type="ECO:0000256" key="4">
    <source>
        <dbReference type="ARBA" id="ARBA00022989"/>
    </source>
</evidence>
<keyword evidence="5 7" id="KW-0472">Membrane</keyword>
<keyword evidence="2" id="KW-1003">Cell membrane</keyword>
<proteinExistence type="predicted"/>
<feature type="region of interest" description="Disordered" evidence="6">
    <location>
        <begin position="362"/>
        <end position="382"/>
    </location>
</feature>
<comment type="caution">
    <text evidence="9">The sequence shown here is derived from an EMBL/GenBank/DDBJ whole genome shotgun (WGS) entry which is preliminary data.</text>
</comment>
<feature type="domain" description="ABC-2 type transporter transmembrane" evidence="8">
    <location>
        <begin position="21"/>
        <end position="355"/>
    </location>
</feature>
<keyword evidence="4 7" id="KW-1133">Transmembrane helix</keyword>
<evidence type="ECO:0000256" key="3">
    <source>
        <dbReference type="ARBA" id="ARBA00022692"/>
    </source>
</evidence>
<dbReference type="AlphaFoldDB" id="A0A414ASC8"/>
<dbReference type="InterPro" id="IPR013525">
    <property type="entry name" value="ABC2_TM"/>
</dbReference>
<organism evidence="9 10">
    <name type="scientific">Enterocloster bolteae</name>
    <dbReference type="NCBI Taxonomy" id="208479"/>
    <lineage>
        <taxon>Bacteria</taxon>
        <taxon>Bacillati</taxon>
        <taxon>Bacillota</taxon>
        <taxon>Clostridia</taxon>
        <taxon>Lachnospirales</taxon>
        <taxon>Lachnospiraceae</taxon>
        <taxon>Enterocloster</taxon>
    </lineage>
</organism>